<dbReference type="Proteomes" id="UP000550729">
    <property type="component" value="Unassembled WGS sequence"/>
</dbReference>
<proteinExistence type="predicted"/>
<dbReference type="AlphaFoldDB" id="A0A848L2I4"/>
<sequence>MPSHIDRMIYIDDSGHPASGLVVYGWIEFSPDHWSTVLRTWLDMRKMLWREYRIAVTKELHTTDYVNGRGRLSKRVPDRHIHNGVEHWKDFGREVADTCLDTLRCTEGLRLGAVYRRGEPSDLAATKQSLYADLVAQFENELRDSDSLALIVMDGDGSDTSYRTTHRGLELQRRRVIEDAIHIDSKVSQLVQMADLVAWTANAHIDKHPHNEYAWNWYAKYLAERDNRREPRPM</sequence>
<gene>
    <name evidence="1" type="ORF">HH308_26090</name>
</gene>
<evidence type="ECO:0000313" key="2">
    <source>
        <dbReference type="Proteomes" id="UP000550729"/>
    </source>
</evidence>
<reference evidence="1 2" key="1">
    <citation type="submission" date="2020-04" db="EMBL/GenBank/DDBJ databases">
        <title>Gordonia sp. nov. TBRC 11910.</title>
        <authorList>
            <person name="Suriyachadkun C."/>
        </authorList>
    </citation>
    <scope>NUCLEOTIDE SEQUENCE [LARGE SCALE GENOMIC DNA]</scope>
    <source>
        <strain evidence="1 2">TBRC 11910</strain>
    </source>
</reference>
<dbReference type="RefSeq" id="WP_170197199.1">
    <property type="nucleotide sequence ID" value="NZ_JABBNB010000039.1"/>
</dbReference>
<dbReference type="EMBL" id="JABBNB010000039">
    <property type="protein sequence ID" value="NMO04697.1"/>
    <property type="molecule type" value="Genomic_DNA"/>
</dbReference>
<name>A0A848L2I4_9ACTN</name>
<dbReference type="InterPro" id="IPR024524">
    <property type="entry name" value="DUF3800"/>
</dbReference>
<organism evidence="1 2">
    <name type="scientific">Gordonia asplenii</name>
    <dbReference type="NCBI Taxonomy" id="2725283"/>
    <lineage>
        <taxon>Bacteria</taxon>
        <taxon>Bacillati</taxon>
        <taxon>Actinomycetota</taxon>
        <taxon>Actinomycetes</taxon>
        <taxon>Mycobacteriales</taxon>
        <taxon>Gordoniaceae</taxon>
        <taxon>Gordonia</taxon>
    </lineage>
</organism>
<keyword evidence="2" id="KW-1185">Reference proteome</keyword>
<accession>A0A848L2I4</accession>
<evidence type="ECO:0000313" key="1">
    <source>
        <dbReference type="EMBL" id="NMO04697.1"/>
    </source>
</evidence>
<protein>
    <submittedName>
        <fullName evidence="1">DUF3800 domain-containing protein</fullName>
    </submittedName>
</protein>
<dbReference type="Pfam" id="PF12686">
    <property type="entry name" value="DUF3800"/>
    <property type="match status" value="1"/>
</dbReference>
<comment type="caution">
    <text evidence="1">The sequence shown here is derived from an EMBL/GenBank/DDBJ whole genome shotgun (WGS) entry which is preliminary data.</text>
</comment>